<keyword evidence="3" id="KW-0804">Transcription</keyword>
<keyword evidence="6" id="KW-1185">Reference proteome</keyword>
<evidence type="ECO:0000256" key="3">
    <source>
        <dbReference type="ARBA" id="ARBA00023163"/>
    </source>
</evidence>
<keyword evidence="1" id="KW-0805">Transcription regulation</keyword>
<evidence type="ECO:0000259" key="4">
    <source>
        <dbReference type="PROSITE" id="PS50987"/>
    </source>
</evidence>
<dbReference type="OrthoDB" id="5297460at2"/>
<dbReference type="CDD" id="cd00090">
    <property type="entry name" value="HTH_ARSR"/>
    <property type="match status" value="1"/>
</dbReference>
<dbReference type="InterPro" id="IPR036390">
    <property type="entry name" value="WH_DNA-bd_sf"/>
</dbReference>
<dbReference type="STRING" id="1000565.METUNv1_01280"/>
<organism evidence="5 6">
    <name type="scientific">Methyloversatilis universalis (strain ATCC BAA-1314 / DSM 25237 / JCM 13912 / CCUG 52030 / FAM5)</name>
    <dbReference type="NCBI Taxonomy" id="1000565"/>
    <lineage>
        <taxon>Bacteria</taxon>
        <taxon>Pseudomonadati</taxon>
        <taxon>Pseudomonadota</taxon>
        <taxon>Betaproteobacteria</taxon>
        <taxon>Nitrosomonadales</taxon>
        <taxon>Sterolibacteriaceae</taxon>
        <taxon>Methyloversatilis</taxon>
    </lineage>
</organism>
<evidence type="ECO:0000256" key="1">
    <source>
        <dbReference type="ARBA" id="ARBA00023015"/>
    </source>
</evidence>
<dbReference type="GO" id="GO:0003700">
    <property type="term" value="F:DNA-binding transcription factor activity"/>
    <property type="evidence" value="ECO:0007669"/>
    <property type="project" value="InterPro"/>
</dbReference>
<dbReference type="EMBL" id="AFHG01000036">
    <property type="protein sequence ID" value="EGK72515.1"/>
    <property type="molecule type" value="Genomic_DNA"/>
</dbReference>
<dbReference type="SMART" id="SM00418">
    <property type="entry name" value="HTH_ARSR"/>
    <property type="match status" value="1"/>
</dbReference>
<dbReference type="PROSITE" id="PS50987">
    <property type="entry name" value="HTH_ARSR_2"/>
    <property type="match status" value="1"/>
</dbReference>
<protein>
    <submittedName>
        <fullName evidence="5">Arsenical resistance transcriptional regulator, arsR</fullName>
    </submittedName>
</protein>
<dbReference type="GO" id="GO:0003677">
    <property type="term" value="F:DNA binding"/>
    <property type="evidence" value="ECO:0007669"/>
    <property type="project" value="UniProtKB-KW"/>
</dbReference>
<dbReference type="PRINTS" id="PR00778">
    <property type="entry name" value="HTHARSR"/>
</dbReference>
<dbReference type="RefSeq" id="WP_008059934.1">
    <property type="nucleotide sequence ID" value="NZ_AFHG01000036.1"/>
</dbReference>
<keyword evidence="2" id="KW-0238">DNA-binding</keyword>
<proteinExistence type="predicted"/>
<feature type="domain" description="HTH arsR-type" evidence="4">
    <location>
        <begin position="1"/>
        <end position="95"/>
    </location>
</feature>
<dbReference type="InterPro" id="IPR051011">
    <property type="entry name" value="Metal_resp_trans_reg"/>
</dbReference>
<evidence type="ECO:0000313" key="5">
    <source>
        <dbReference type="EMBL" id="EGK72515.1"/>
    </source>
</evidence>
<dbReference type="InterPro" id="IPR011991">
    <property type="entry name" value="ArsR-like_HTH"/>
</dbReference>
<dbReference type="PANTHER" id="PTHR43132:SF2">
    <property type="entry name" value="ARSENICAL RESISTANCE OPERON REPRESSOR ARSR-RELATED"/>
    <property type="match status" value="1"/>
</dbReference>
<gene>
    <name evidence="5" type="ORF">METUNv1_01280</name>
</gene>
<dbReference type="Pfam" id="PF12840">
    <property type="entry name" value="HTH_20"/>
    <property type="match status" value="1"/>
</dbReference>
<dbReference type="AlphaFoldDB" id="F5RAB9"/>
<comment type="caution">
    <text evidence="5">The sequence shown here is derived from an EMBL/GenBank/DDBJ whole genome shotgun (WGS) entry which is preliminary data.</text>
</comment>
<name>F5RAB9_METUF</name>
<dbReference type="Proteomes" id="UP000005019">
    <property type="component" value="Unassembled WGS sequence"/>
</dbReference>
<reference evidence="5 6" key="1">
    <citation type="journal article" date="2011" name="J. Bacteriol.">
        <title>Genome sequence of Methyloversatilis universalis FAM5T, a methylotrophic representative of the order Rhodocyclales.</title>
        <authorList>
            <person name="Kittichotirat W."/>
            <person name="Good N.M."/>
            <person name="Hall R."/>
            <person name="Bringel F."/>
            <person name="Lajus A."/>
            <person name="Medigue C."/>
            <person name="Smalley N.E."/>
            <person name="Beck D."/>
            <person name="Bumgarner R."/>
            <person name="Vuilleumier S."/>
            <person name="Kalyuzhnaya M.G."/>
        </authorList>
    </citation>
    <scope>NUCLEOTIDE SEQUENCE [LARGE SCALE GENOMIC DNA]</scope>
    <source>
        <strain evidence="6">ATCC BAA-1314 / JCM 13912 / FAM5</strain>
    </source>
</reference>
<accession>F5RAB9</accession>
<dbReference type="SUPFAM" id="SSF46785">
    <property type="entry name" value="Winged helix' DNA-binding domain"/>
    <property type="match status" value="1"/>
</dbReference>
<sequence length="107" mass="11452">MEEQDIIRALGALAHDIRLRVFRALVVAGPEGMTPGRLGEALTVAPTTLSFHLKELCNAGLLLQARSGRNLIYRADYARMGALMAYLTENCCAGDACAVTPPSCTNC</sequence>
<dbReference type="PANTHER" id="PTHR43132">
    <property type="entry name" value="ARSENICAL RESISTANCE OPERON REPRESSOR ARSR-RELATED"/>
    <property type="match status" value="1"/>
</dbReference>
<dbReference type="eggNOG" id="COG0640">
    <property type="taxonomic scope" value="Bacteria"/>
</dbReference>
<dbReference type="Gene3D" id="1.10.10.10">
    <property type="entry name" value="Winged helix-like DNA-binding domain superfamily/Winged helix DNA-binding domain"/>
    <property type="match status" value="1"/>
</dbReference>
<dbReference type="InterPro" id="IPR001845">
    <property type="entry name" value="HTH_ArsR_DNA-bd_dom"/>
</dbReference>
<evidence type="ECO:0000313" key="6">
    <source>
        <dbReference type="Proteomes" id="UP000005019"/>
    </source>
</evidence>
<dbReference type="InterPro" id="IPR036388">
    <property type="entry name" value="WH-like_DNA-bd_sf"/>
</dbReference>
<evidence type="ECO:0000256" key="2">
    <source>
        <dbReference type="ARBA" id="ARBA00023125"/>
    </source>
</evidence>